<dbReference type="RefSeq" id="WP_094577256.1">
    <property type="nucleotide sequence ID" value="NZ_JBHEEL010000001.1"/>
</dbReference>
<keyword evidence="2" id="KW-1185">Reference proteome</keyword>
<sequence>MTDKLSISVDFDKFALNEATAALDALAASADRAKAALDALFGHPTVTINIAEPQSNHDDLMRKVSQRISKGARQTDHRFRL</sequence>
<protein>
    <submittedName>
        <fullName evidence="1">Uncharacterized protein</fullName>
    </submittedName>
</protein>
<accession>A0A256FI19</accession>
<gene>
    <name evidence="1" type="ORF">CEV32_0499</name>
</gene>
<evidence type="ECO:0000313" key="2">
    <source>
        <dbReference type="Proteomes" id="UP000216345"/>
    </source>
</evidence>
<evidence type="ECO:0000313" key="1">
    <source>
        <dbReference type="EMBL" id="OYR14494.1"/>
    </source>
</evidence>
<dbReference type="EMBL" id="NNRK01000026">
    <property type="protein sequence ID" value="OYR14494.1"/>
    <property type="molecule type" value="Genomic_DNA"/>
</dbReference>
<dbReference type="Proteomes" id="UP000216345">
    <property type="component" value="Unassembled WGS sequence"/>
</dbReference>
<dbReference type="AlphaFoldDB" id="A0A256FI19"/>
<comment type="caution">
    <text evidence="1">The sequence shown here is derived from an EMBL/GenBank/DDBJ whole genome shotgun (WGS) entry which is preliminary data.</text>
</comment>
<organism evidence="1 2">
    <name type="scientific">Brucella rhizosphaerae</name>
    <dbReference type="NCBI Taxonomy" id="571254"/>
    <lineage>
        <taxon>Bacteria</taxon>
        <taxon>Pseudomonadati</taxon>
        <taxon>Pseudomonadota</taxon>
        <taxon>Alphaproteobacteria</taxon>
        <taxon>Hyphomicrobiales</taxon>
        <taxon>Brucellaceae</taxon>
        <taxon>Brucella/Ochrobactrum group</taxon>
        <taxon>Brucella</taxon>
    </lineage>
</organism>
<proteinExistence type="predicted"/>
<name>A0A256FI19_9HYPH</name>
<reference evidence="1 2" key="1">
    <citation type="submission" date="2017-07" db="EMBL/GenBank/DDBJ databases">
        <title>Phylogenetic study on the rhizospheric bacterium Ochrobactrum sp. A44.</title>
        <authorList>
            <person name="Krzyzanowska D.M."/>
            <person name="Ossowicki A."/>
            <person name="Rajewska M."/>
            <person name="Maciag T."/>
            <person name="Kaczynski Z."/>
            <person name="Czerwicka M."/>
            <person name="Jafra S."/>
        </authorList>
    </citation>
    <scope>NUCLEOTIDE SEQUENCE [LARGE SCALE GENOMIC DNA]</scope>
    <source>
        <strain evidence="1 2">PR17</strain>
    </source>
</reference>